<protein>
    <recommendedName>
        <fullName evidence="7">Non-structural maintenance of chromosomes element 4</fullName>
    </recommendedName>
</protein>
<dbReference type="GO" id="GO:0006310">
    <property type="term" value="P:DNA recombination"/>
    <property type="evidence" value="ECO:0007669"/>
    <property type="project" value="UniProtKB-UniRule"/>
</dbReference>
<reference evidence="10" key="1">
    <citation type="submission" date="2023-04" db="EMBL/GenBank/DDBJ databases">
        <title>Candida boidinii NBRC 10035.</title>
        <authorList>
            <person name="Ichikawa N."/>
            <person name="Sato H."/>
            <person name="Tonouchi N."/>
        </authorList>
    </citation>
    <scope>NUCLEOTIDE SEQUENCE</scope>
    <source>
        <strain evidence="10">NBRC 10035</strain>
    </source>
</reference>
<dbReference type="GO" id="GO:0005634">
    <property type="term" value="C:nucleus"/>
    <property type="evidence" value="ECO:0007669"/>
    <property type="project" value="UniProtKB-SubCell"/>
</dbReference>
<feature type="region of interest" description="Disordered" evidence="8">
    <location>
        <begin position="43"/>
        <end position="63"/>
    </location>
</feature>
<evidence type="ECO:0000256" key="2">
    <source>
        <dbReference type="ARBA" id="ARBA00008997"/>
    </source>
</evidence>
<comment type="function">
    <text evidence="7">Component of the SMC5-SMC6 complex, that promotes sister chromatid alignment after DNA damage and facilitates double-stranded DNA breaks (DSBs) repair via homologous recombination between sister chromatids.</text>
</comment>
<evidence type="ECO:0000259" key="9">
    <source>
        <dbReference type="Pfam" id="PF08743"/>
    </source>
</evidence>
<dbReference type="GO" id="GO:0006281">
    <property type="term" value="P:DNA repair"/>
    <property type="evidence" value="ECO:0007669"/>
    <property type="project" value="UniProtKB-UniRule"/>
</dbReference>
<dbReference type="InterPro" id="IPR014854">
    <property type="entry name" value="Nse4_C"/>
</dbReference>
<evidence type="ECO:0000256" key="6">
    <source>
        <dbReference type="ARBA" id="ARBA00023242"/>
    </source>
</evidence>
<keyword evidence="11" id="KW-1185">Reference proteome</keyword>
<evidence type="ECO:0000256" key="5">
    <source>
        <dbReference type="ARBA" id="ARBA00023204"/>
    </source>
</evidence>
<dbReference type="PANTHER" id="PTHR16140:SF0">
    <property type="entry name" value="NON-STRUCTURAL MAINTENANCE OF CHROMOSOMES ELEMENT 4"/>
    <property type="match status" value="1"/>
</dbReference>
<keyword evidence="5 7" id="KW-0234">DNA repair</keyword>
<evidence type="ECO:0000256" key="7">
    <source>
        <dbReference type="RuleBase" id="RU365071"/>
    </source>
</evidence>
<comment type="subunit">
    <text evidence="7">Component of the SMC5-SMC6 complex.</text>
</comment>
<name>A0A9W6SVZ1_CANBO</name>
<evidence type="ECO:0000256" key="8">
    <source>
        <dbReference type="SAM" id="MobiDB-lite"/>
    </source>
</evidence>
<accession>A0A9W6SVZ1</accession>
<dbReference type="GO" id="GO:0030915">
    <property type="term" value="C:Smc5-Smc6 complex"/>
    <property type="evidence" value="ECO:0007669"/>
    <property type="project" value="UniProtKB-UniRule"/>
</dbReference>
<feature type="domain" description="Non-structural maintenance of chromosome element 4 C-terminal" evidence="9">
    <location>
        <begin position="157"/>
        <end position="247"/>
    </location>
</feature>
<dbReference type="Pfam" id="PF08743">
    <property type="entry name" value="Nse4_C"/>
    <property type="match status" value="1"/>
</dbReference>
<dbReference type="EMBL" id="BSXN01000151">
    <property type="protein sequence ID" value="GME67333.1"/>
    <property type="molecule type" value="Genomic_DNA"/>
</dbReference>
<keyword evidence="3 7" id="KW-0227">DNA damage</keyword>
<comment type="similarity">
    <text evidence="2 7">Belongs to the NSE4 family.</text>
</comment>
<keyword evidence="4 7" id="KW-0233">DNA recombination</keyword>
<evidence type="ECO:0000256" key="1">
    <source>
        <dbReference type="ARBA" id="ARBA00004123"/>
    </source>
</evidence>
<dbReference type="PANTHER" id="PTHR16140">
    <property type="entry name" value="NON-STRUCTURAL MAINTENANCE OF CHROMOSOMES ELEMENT 4"/>
    <property type="match status" value="1"/>
</dbReference>
<evidence type="ECO:0000313" key="10">
    <source>
        <dbReference type="EMBL" id="GME67333.1"/>
    </source>
</evidence>
<proteinExistence type="inferred from homology"/>
<sequence length="248" mass="28449">MIGISDKILNFEVFQNKFIENFGTLGDDTNVAIEEDDSDIINDDSQYTRGRSRSRLSATSRTRNDSDDYNWIRAGLMYQSASNRAVTFDVLLGPLEIEQKQRVLKQRVRDDSSNGNAVTAAKKDATDIVNRDKDQDTTAASERVFRMLQKKEGSGRVNLFKFFINPSSFSKSVENLFFTSFLVNHNKLILGEDEEGIPYIQQANVQTLKNNERFKTRDDSKSHIIFNLDYHTWQALIKEYAVTDSFLE</sequence>
<feature type="compositionally biased region" description="Low complexity" evidence="8">
    <location>
        <begin position="43"/>
        <end position="61"/>
    </location>
</feature>
<comment type="caution">
    <text evidence="10">The sequence shown here is derived from an EMBL/GenBank/DDBJ whole genome shotgun (WGS) entry which is preliminary data.</text>
</comment>
<gene>
    <name evidence="10" type="ORF">Cboi02_000075800</name>
</gene>
<dbReference type="Proteomes" id="UP001165120">
    <property type="component" value="Unassembled WGS sequence"/>
</dbReference>
<organism evidence="10 11">
    <name type="scientific">Candida boidinii</name>
    <name type="common">Yeast</name>
    <dbReference type="NCBI Taxonomy" id="5477"/>
    <lineage>
        <taxon>Eukaryota</taxon>
        <taxon>Fungi</taxon>
        <taxon>Dikarya</taxon>
        <taxon>Ascomycota</taxon>
        <taxon>Saccharomycotina</taxon>
        <taxon>Pichiomycetes</taxon>
        <taxon>Pichiales</taxon>
        <taxon>Pichiaceae</taxon>
        <taxon>Ogataea</taxon>
        <taxon>Ogataea/Candida clade</taxon>
    </lineage>
</organism>
<dbReference type="InterPro" id="IPR027786">
    <property type="entry name" value="Nse4/EID"/>
</dbReference>
<dbReference type="AlphaFoldDB" id="A0A9W6SVZ1"/>
<evidence type="ECO:0000256" key="4">
    <source>
        <dbReference type="ARBA" id="ARBA00023172"/>
    </source>
</evidence>
<evidence type="ECO:0000256" key="3">
    <source>
        <dbReference type="ARBA" id="ARBA00022763"/>
    </source>
</evidence>
<comment type="subcellular location">
    <subcellularLocation>
        <location evidence="1 7">Nucleus</location>
    </subcellularLocation>
</comment>
<evidence type="ECO:0000313" key="11">
    <source>
        <dbReference type="Proteomes" id="UP001165120"/>
    </source>
</evidence>
<keyword evidence="6 7" id="KW-0539">Nucleus</keyword>